<comment type="caution">
    <text evidence="3">The sequence shown here is derived from an EMBL/GenBank/DDBJ whole genome shotgun (WGS) entry which is preliminary data.</text>
</comment>
<dbReference type="SUPFAM" id="SSF53474">
    <property type="entry name" value="alpha/beta-Hydrolases"/>
    <property type="match status" value="1"/>
</dbReference>
<keyword evidence="4" id="KW-1185">Reference proteome</keyword>
<dbReference type="PROSITE" id="PS00941">
    <property type="entry name" value="CARBOXYLESTERASE_B_2"/>
    <property type="match status" value="1"/>
</dbReference>
<dbReference type="STRING" id="989370.AOQ71_34385"/>
<evidence type="ECO:0000313" key="4">
    <source>
        <dbReference type="Proteomes" id="UP000051936"/>
    </source>
</evidence>
<dbReference type="InterPro" id="IPR029058">
    <property type="entry name" value="AB_hydrolase_fold"/>
</dbReference>
<dbReference type="Gene3D" id="3.40.50.1820">
    <property type="entry name" value="alpha/beta hydrolase"/>
    <property type="match status" value="1"/>
</dbReference>
<keyword evidence="1" id="KW-0378">Hydrolase</keyword>
<evidence type="ECO:0000256" key="1">
    <source>
        <dbReference type="ARBA" id="ARBA00022801"/>
    </source>
</evidence>
<proteinExistence type="predicted"/>
<dbReference type="RefSeq" id="WP_057756816.1">
    <property type="nucleotide sequence ID" value="NZ_LJYG01000109.1"/>
</dbReference>
<dbReference type="InterPro" id="IPR019819">
    <property type="entry name" value="Carboxylesterase_B_CS"/>
</dbReference>
<dbReference type="InterPro" id="IPR050654">
    <property type="entry name" value="AChE-related_enzymes"/>
</dbReference>
<dbReference type="Proteomes" id="UP000051936">
    <property type="component" value="Unassembled WGS sequence"/>
</dbReference>
<evidence type="ECO:0000259" key="2">
    <source>
        <dbReference type="Pfam" id="PF00135"/>
    </source>
</evidence>
<protein>
    <recommendedName>
        <fullName evidence="2">Carboxylesterase type B domain-containing protein</fullName>
    </recommendedName>
</protein>
<feature type="domain" description="Carboxylesterase type B" evidence="2">
    <location>
        <begin position="13"/>
        <end position="496"/>
    </location>
</feature>
<dbReference type="InterPro" id="IPR002018">
    <property type="entry name" value="CarbesteraseB"/>
</dbReference>
<reference evidence="3 4" key="1">
    <citation type="submission" date="2015-09" db="EMBL/GenBank/DDBJ databases">
        <title>Draft Genome Sequence of Bradyrhizobium manausense Strain BR 3351T, a Novel Symbiotic Nitrogen-Fixing Alphaproteobacterium Isolated from Brazilian Amazon Rain Forest.</title>
        <authorList>
            <person name="De Araujo J.L."/>
            <person name="Zilli J.E."/>
        </authorList>
    </citation>
    <scope>NUCLEOTIDE SEQUENCE [LARGE SCALE GENOMIC DNA]</scope>
    <source>
        <strain evidence="3 4">BR3351</strain>
    </source>
</reference>
<dbReference type="GO" id="GO:0052689">
    <property type="term" value="F:carboxylic ester hydrolase activity"/>
    <property type="evidence" value="ECO:0007669"/>
    <property type="project" value="TreeGrafter"/>
</dbReference>
<dbReference type="AlphaFoldDB" id="A0A0R3D8H1"/>
<evidence type="ECO:0000313" key="3">
    <source>
        <dbReference type="EMBL" id="KRQ02895.1"/>
    </source>
</evidence>
<dbReference type="Pfam" id="PF00135">
    <property type="entry name" value="COesterase"/>
    <property type="match status" value="1"/>
</dbReference>
<name>A0A0R3D8H1_9BRAD</name>
<dbReference type="PANTHER" id="PTHR43918">
    <property type="entry name" value="ACETYLCHOLINESTERASE"/>
    <property type="match status" value="1"/>
</dbReference>
<dbReference type="PANTHER" id="PTHR43918:SF4">
    <property type="entry name" value="CARBOXYLIC ESTER HYDROLASE"/>
    <property type="match status" value="1"/>
</dbReference>
<accession>A0A0R3D8H1</accession>
<dbReference type="OrthoDB" id="9775851at2"/>
<dbReference type="ESTHER" id="9brad-a0a0r3d8h1">
    <property type="family name" value="Carb_B_Bacteria"/>
</dbReference>
<organism evidence="3 4">
    <name type="scientific">Bradyrhizobium manausense</name>
    <dbReference type="NCBI Taxonomy" id="989370"/>
    <lineage>
        <taxon>Bacteria</taxon>
        <taxon>Pseudomonadati</taxon>
        <taxon>Pseudomonadota</taxon>
        <taxon>Alphaproteobacteria</taxon>
        <taxon>Hyphomicrobiales</taxon>
        <taxon>Nitrobacteraceae</taxon>
        <taxon>Bradyrhizobium</taxon>
    </lineage>
</organism>
<gene>
    <name evidence="3" type="ORF">AOQ71_34385</name>
</gene>
<sequence length="520" mass="56761">MAKGVIEDGILSLKGIPYAAPPVSDLRFRPPSLPNHWQGILEAANYRTICPQIEDPLENYPKAAIAHEVVVGGVNTRLFEDEDCLYLNVWKPAKQVRNLPIMIYLPGGGFIVGGASDIYNGAALARKDVVVVTINYRIGFLGFAELGALDSSYSGSGNNGLRDQIAALDWVRRNASALGGDSDNVTVFGESAGSISIAALLVSPSLKKTFQRAILQSGAYNLIRTRRSAEAAAKKIMDVGSLKTMAHIKAAPVRDLLLQAQATGEPDGVFAPISDGSLVALDPAEAFASGTSRHVEIMIGANANEMNYWAMYDSKFRNPYVEDTDLGAKIDVFSMLPSIRDTSEEEREKAKGKLRRTYEKVLGITDQRTIEAALVDDVVMTQPATHLAERQSASGGKVWLYRFTWHVPPKYLDPALPALGAFHAIELPFMFGTADFSQIPGGPALSKAPGPEILRLTNQMLTAWTNFAKKGDPNGDGVPKWPSYDTNTHILMVWSADSKAVADPDRSRREIWENWHFNPY</sequence>
<dbReference type="EMBL" id="LJYG01000109">
    <property type="protein sequence ID" value="KRQ02895.1"/>
    <property type="molecule type" value="Genomic_DNA"/>
</dbReference>